<evidence type="ECO:0000259" key="1">
    <source>
        <dbReference type="Pfam" id="PF00117"/>
    </source>
</evidence>
<dbReference type="EMBL" id="PDEM01000016">
    <property type="protein sequence ID" value="PHZ85221.1"/>
    <property type="molecule type" value="Genomic_DNA"/>
</dbReference>
<keyword evidence="3" id="KW-1185">Reference proteome</keyword>
<dbReference type="PANTHER" id="PTHR42695">
    <property type="entry name" value="GLUTAMINE AMIDOTRANSFERASE YLR126C-RELATED"/>
    <property type="match status" value="1"/>
</dbReference>
<organism evidence="2 3">
    <name type="scientific">Paremcibacter congregatus</name>
    <dbReference type="NCBI Taxonomy" id="2043170"/>
    <lineage>
        <taxon>Bacteria</taxon>
        <taxon>Pseudomonadati</taxon>
        <taxon>Pseudomonadota</taxon>
        <taxon>Alphaproteobacteria</taxon>
        <taxon>Emcibacterales</taxon>
        <taxon>Emcibacteraceae</taxon>
        <taxon>Paremcibacter</taxon>
    </lineage>
</organism>
<dbReference type="Gene3D" id="3.40.50.880">
    <property type="match status" value="1"/>
</dbReference>
<dbReference type="GO" id="GO:0005829">
    <property type="term" value="C:cytosol"/>
    <property type="evidence" value="ECO:0007669"/>
    <property type="project" value="TreeGrafter"/>
</dbReference>
<accession>A0A2G4YSA0</accession>
<proteinExistence type="predicted"/>
<dbReference type="InParanoid" id="A0A2G4YSA0"/>
<dbReference type="GO" id="GO:0016740">
    <property type="term" value="F:transferase activity"/>
    <property type="evidence" value="ECO:0007669"/>
    <property type="project" value="UniProtKB-KW"/>
</dbReference>
<dbReference type="Proteomes" id="UP000229730">
    <property type="component" value="Unassembled WGS sequence"/>
</dbReference>
<dbReference type="RefSeq" id="WP_099472109.1">
    <property type="nucleotide sequence ID" value="NZ_CP041025.1"/>
</dbReference>
<protein>
    <submittedName>
        <fullName evidence="2">Glutamine amidotransferase</fullName>
    </submittedName>
</protein>
<sequence length="280" mass="31201">MLKILIVEGNTRQARELTVAGGAMTQGELYKRNLLFLRPAMQCDIVMAADEDALLPEGAGLESYDGIVWTGSSLNIYKTEPAITRQIDFMKSCFRHKVKIFGSCWGLQVAVVAAGGEVAQNVKGREIGIARDIRPTVPGRQHPLYKNKELPFDAVAIHLDHTVRLPEGATILSGNDISRVQALEIRRGKAVFWGVQYHPEFDLGYMASLFEKYKPLMVEEGFCPDLPAVDRLAADYRAAQEDITAVDIQQRHDMGPDVLEPCCRLQEIRNWLDFVATEAA</sequence>
<dbReference type="PANTHER" id="PTHR42695:SF5">
    <property type="entry name" value="GLUTAMINE AMIDOTRANSFERASE YLR126C-RELATED"/>
    <property type="match status" value="1"/>
</dbReference>
<keyword evidence="2" id="KW-0808">Transferase</keyword>
<keyword evidence="2" id="KW-0315">Glutamine amidotransferase</keyword>
<reference evidence="2 3" key="1">
    <citation type="submission" date="2017-10" db="EMBL/GenBank/DDBJ databases">
        <title>Frigbacter circumglobatus gen. nov. sp. nov., isolated from sediment cultured in situ.</title>
        <authorList>
            <person name="Zhao Z."/>
        </authorList>
    </citation>
    <scope>NUCLEOTIDE SEQUENCE [LARGE SCALE GENOMIC DNA]</scope>
    <source>
        <strain evidence="2 3">ZYL</strain>
    </source>
</reference>
<dbReference type="CDD" id="cd01741">
    <property type="entry name" value="GATase1_1"/>
    <property type="match status" value="1"/>
</dbReference>
<dbReference type="PROSITE" id="PS51273">
    <property type="entry name" value="GATASE_TYPE_1"/>
    <property type="match status" value="1"/>
</dbReference>
<dbReference type="OrthoDB" id="9813383at2"/>
<name>A0A2G4YSA0_9PROT</name>
<evidence type="ECO:0000313" key="3">
    <source>
        <dbReference type="Proteomes" id="UP000229730"/>
    </source>
</evidence>
<dbReference type="InterPro" id="IPR029062">
    <property type="entry name" value="Class_I_gatase-like"/>
</dbReference>
<dbReference type="InterPro" id="IPR017926">
    <property type="entry name" value="GATASE"/>
</dbReference>
<gene>
    <name evidence="2" type="ORF">CRD36_07375</name>
</gene>
<comment type="caution">
    <text evidence="2">The sequence shown here is derived from an EMBL/GenBank/DDBJ whole genome shotgun (WGS) entry which is preliminary data.</text>
</comment>
<dbReference type="InterPro" id="IPR044992">
    <property type="entry name" value="ChyE-like"/>
</dbReference>
<dbReference type="SUPFAM" id="SSF52317">
    <property type="entry name" value="Class I glutamine amidotransferase-like"/>
    <property type="match status" value="1"/>
</dbReference>
<feature type="domain" description="Glutamine amidotransferase" evidence="1">
    <location>
        <begin position="61"/>
        <end position="205"/>
    </location>
</feature>
<dbReference type="Pfam" id="PF00117">
    <property type="entry name" value="GATase"/>
    <property type="match status" value="1"/>
</dbReference>
<dbReference type="AlphaFoldDB" id="A0A2G4YSA0"/>
<evidence type="ECO:0000313" key="2">
    <source>
        <dbReference type="EMBL" id="PHZ85221.1"/>
    </source>
</evidence>